<evidence type="ECO:0000313" key="7">
    <source>
        <dbReference type="Proteomes" id="UP000807115"/>
    </source>
</evidence>
<protein>
    <recommendedName>
        <fullName evidence="8">Protein kinase domain-containing protein</fullName>
    </recommendedName>
</protein>
<organism evidence="6 7">
    <name type="scientific">Sorghum bicolor</name>
    <name type="common">Sorghum</name>
    <name type="synonym">Sorghum vulgare</name>
    <dbReference type="NCBI Taxonomy" id="4558"/>
    <lineage>
        <taxon>Eukaryota</taxon>
        <taxon>Viridiplantae</taxon>
        <taxon>Streptophyta</taxon>
        <taxon>Embryophyta</taxon>
        <taxon>Tracheophyta</taxon>
        <taxon>Spermatophyta</taxon>
        <taxon>Magnoliopsida</taxon>
        <taxon>Liliopsida</taxon>
        <taxon>Poales</taxon>
        <taxon>Poaceae</taxon>
        <taxon>PACMAD clade</taxon>
        <taxon>Panicoideae</taxon>
        <taxon>Andropogonodae</taxon>
        <taxon>Andropogoneae</taxon>
        <taxon>Sorghinae</taxon>
        <taxon>Sorghum</taxon>
    </lineage>
</organism>
<keyword evidence="4" id="KW-0418">Kinase</keyword>
<accession>A0A921Q9Y4</accession>
<name>A0A921Q9Y4_SORBI</name>
<dbReference type="AlphaFoldDB" id="A0A921Q9Y4"/>
<reference evidence="6" key="1">
    <citation type="journal article" date="2019" name="BMC Genomics">
        <title>A new reference genome for Sorghum bicolor reveals high levels of sequence similarity between sweet and grain genotypes: implications for the genetics of sugar metabolism.</title>
        <authorList>
            <person name="Cooper E.A."/>
            <person name="Brenton Z.W."/>
            <person name="Flinn B.S."/>
            <person name="Jenkins J."/>
            <person name="Shu S."/>
            <person name="Flowers D."/>
            <person name="Luo F."/>
            <person name="Wang Y."/>
            <person name="Xia P."/>
            <person name="Barry K."/>
            <person name="Daum C."/>
            <person name="Lipzen A."/>
            <person name="Yoshinaga Y."/>
            <person name="Schmutz J."/>
            <person name="Saski C."/>
            <person name="Vermerris W."/>
            <person name="Kresovich S."/>
        </authorList>
    </citation>
    <scope>NUCLEOTIDE SEQUENCE</scope>
</reference>
<dbReference type="GO" id="GO:0005524">
    <property type="term" value="F:ATP binding"/>
    <property type="evidence" value="ECO:0007669"/>
    <property type="project" value="UniProtKB-KW"/>
</dbReference>
<keyword evidence="2" id="KW-0808">Transferase</keyword>
<evidence type="ECO:0000256" key="2">
    <source>
        <dbReference type="ARBA" id="ARBA00022679"/>
    </source>
</evidence>
<dbReference type="GO" id="GO:0004674">
    <property type="term" value="F:protein serine/threonine kinase activity"/>
    <property type="evidence" value="ECO:0007669"/>
    <property type="project" value="UniProtKB-KW"/>
</dbReference>
<evidence type="ECO:0000256" key="3">
    <source>
        <dbReference type="ARBA" id="ARBA00022741"/>
    </source>
</evidence>
<dbReference type="EMBL" id="CM027688">
    <property type="protein sequence ID" value="KAG0517726.1"/>
    <property type="molecule type" value="Genomic_DNA"/>
</dbReference>
<evidence type="ECO:0008006" key="8">
    <source>
        <dbReference type="Google" id="ProtNLM"/>
    </source>
</evidence>
<evidence type="ECO:0000313" key="6">
    <source>
        <dbReference type="EMBL" id="KAG0517726.1"/>
    </source>
</evidence>
<proteinExistence type="predicted"/>
<keyword evidence="1" id="KW-0723">Serine/threonine-protein kinase</keyword>
<evidence type="ECO:0000256" key="4">
    <source>
        <dbReference type="ARBA" id="ARBA00022777"/>
    </source>
</evidence>
<dbReference type="Proteomes" id="UP000807115">
    <property type="component" value="Chromosome 9"/>
</dbReference>
<dbReference type="Gene3D" id="1.10.510.10">
    <property type="entry name" value="Transferase(Phosphotransferase) domain 1"/>
    <property type="match status" value="1"/>
</dbReference>
<keyword evidence="3" id="KW-0547">Nucleotide-binding</keyword>
<dbReference type="InterPro" id="IPR050205">
    <property type="entry name" value="CDPK_Ser/Thr_kinases"/>
</dbReference>
<comment type="caution">
    <text evidence="6">The sequence shown here is derived from an EMBL/GenBank/DDBJ whole genome shotgun (WGS) entry which is preliminary data.</text>
</comment>
<dbReference type="PANTHER" id="PTHR24349">
    <property type="entry name" value="SERINE/THREONINE-PROTEIN KINASE"/>
    <property type="match status" value="1"/>
</dbReference>
<evidence type="ECO:0000256" key="5">
    <source>
        <dbReference type="ARBA" id="ARBA00022840"/>
    </source>
</evidence>
<sequence>MSSAEAKAVVVPEPLGDPVMYHMAAPQRRLHPLRLCTGGELFNRIVKKDHYTERKAAELARVIVGVVKVCHSMDLGCRFKFIHQLGLHLSK</sequence>
<evidence type="ECO:0000256" key="1">
    <source>
        <dbReference type="ARBA" id="ARBA00022527"/>
    </source>
</evidence>
<reference evidence="6" key="2">
    <citation type="submission" date="2020-10" db="EMBL/GenBank/DDBJ databases">
        <authorList>
            <person name="Cooper E.A."/>
            <person name="Brenton Z.W."/>
            <person name="Flinn B.S."/>
            <person name="Jenkins J."/>
            <person name="Shu S."/>
            <person name="Flowers D."/>
            <person name="Luo F."/>
            <person name="Wang Y."/>
            <person name="Xia P."/>
            <person name="Barry K."/>
            <person name="Daum C."/>
            <person name="Lipzen A."/>
            <person name="Yoshinaga Y."/>
            <person name="Schmutz J."/>
            <person name="Saski C."/>
            <person name="Vermerris W."/>
            <person name="Kresovich S."/>
        </authorList>
    </citation>
    <scope>NUCLEOTIDE SEQUENCE</scope>
</reference>
<gene>
    <name evidence="6" type="ORF">BDA96_09G113900</name>
</gene>
<keyword evidence="5" id="KW-0067">ATP-binding</keyword>